<dbReference type="EMBL" id="RQFP01000013">
    <property type="protein sequence ID" value="TGK92416.1"/>
    <property type="molecule type" value="Genomic_DNA"/>
</dbReference>
<comment type="caution">
    <text evidence="7">The sequence shown here is derived from an EMBL/GenBank/DDBJ whole genome shotgun (WGS) entry which is preliminary data.</text>
</comment>
<protein>
    <recommendedName>
        <fullName evidence="6">Rieske domain-containing protein</fullName>
    </recommendedName>
</protein>
<keyword evidence="5" id="KW-0411">Iron-sulfur</keyword>
<dbReference type="Pfam" id="PF00355">
    <property type="entry name" value="Rieske"/>
    <property type="match status" value="1"/>
</dbReference>
<dbReference type="GO" id="GO:0016491">
    <property type="term" value="F:oxidoreductase activity"/>
    <property type="evidence" value="ECO:0007669"/>
    <property type="project" value="UniProtKB-KW"/>
</dbReference>
<keyword evidence="8" id="KW-1185">Reference proteome</keyword>
<proteinExistence type="predicted"/>
<keyword evidence="3" id="KW-0560">Oxidoreductase</keyword>
<dbReference type="GO" id="GO:0046872">
    <property type="term" value="F:metal ion binding"/>
    <property type="evidence" value="ECO:0007669"/>
    <property type="project" value="UniProtKB-KW"/>
</dbReference>
<name>A0A2M9XWZ2_9LEPT</name>
<evidence type="ECO:0000313" key="7">
    <source>
        <dbReference type="EMBL" id="TGK92416.1"/>
    </source>
</evidence>
<dbReference type="AlphaFoldDB" id="A0A2M9XWZ2"/>
<sequence length="303" mass="34662">MQETWYLVCSSKDLPIGKILPFSTETQELILFRNQTNEVIALEGICSHLGAHLKNASWSTSGIVCPLHHLCFDSEGISNSSTIGQYKQKKFSTKETFGSIFVYIGLTPNSSFPTLDLIPTNKQMYQTFPQKTVSTNWKGILVNAFDPIHLEFVHKRKLIKKPEIIWNKKTKVIELRYTSQVIGKKLSDLLMKWISKNKIQVTIRCYQGLLFTVESDLGKIKSQLLLSLNPFSKETQISGVFVQKKSLPLLNTIRMFFARYLFQRFLFADIKPLEGMILNQNNLKNDPILKVIGSYIKTIDKSC</sequence>
<evidence type="ECO:0000256" key="4">
    <source>
        <dbReference type="ARBA" id="ARBA00023004"/>
    </source>
</evidence>
<organism evidence="7 8">
    <name type="scientific">Leptospira brenneri</name>
    <dbReference type="NCBI Taxonomy" id="2023182"/>
    <lineage>
        <taxon>Bacteria</taxon>
        <taxon>Pseudomonadati</taxon>
        <taxon>Spirochaetota</taxon>
        <taxon>Spirochaetia</taxon>
        <taxon>Leptospirales</taxon>
        <taxon>Leptospiraceae</taxon>
        <taxon>Leptospira</taxon>
    </lineage>
</organism>
<evidence type="ECO:0000259" key="6">
    <source>
        <dbReference type="PROSITE" id="PS51296"/>
    </source>
</evidence>
<dbReference type="GO" id="GO:0051537">
    <property type="term" value="F:2 iron, 2 sulfur cluster binding"/>
    <property type="evidence" value="ECO:0007669"/>
    <property type="project" value="UniProtKB-KW"/>
</dbReference>
<evidence type="ECO:0000256" key="5">
    <source>
        <dbReference type="ARBA" id="ARBA00023014"/>
    </source>
</evidence>
<keyword evidence="1" id="KW-0001">2Fe-2S</keyword>
<reference evidence="7" key="1">
    <citation type="journal article" date="2019" name="PLoS Negl. Trop. Dis.">
        <title>Revisiting the worldwide diversity of Leptospira species in the environment.</title>
        <authorList>
            <person name="Vincent A.T."/>
            <person name="Schiettekatte O."/>
            <person name="Bourhy P."/>
            <person name="Veyrier F.J."/>
            <person name="Picardeau M."/>
        </authorList>
    </citation>
    <scope>NUCLEOTIDE SEQUENCE [LARGE SCALE GENOMIC DNA]</scope>
    <source>
        <strain evidence="7">201800277</strain>
    </source>
</reference>
<dbReference type="RefSeq" id="WP_100792284.1">
    <property type="nucleotide sequence ID" value="NZ_NPDQ01000012.1"/>
</dbReference>
<dbReference type="PANTHER" id="PTHR21266:SF60">
    <property type="entry name" value="3-KETOSTEROID-9-ALPHA-MONOOXYGENASE, OXYGENASE COMPONENT"/>
    <property type="match status" value="1"/>
</dbReference>
<dbReference type="Gene3D" id="2.102.10.10">
    <property type="entry name" value="Rieske [2Fe-2S] iron-sulphur domain"/>
    <property type="match status" value="1"/>
</dbReference>
<dbReference type="OrthoDB" id="9800776at2"/>
<dbReference type="PROSITE" id="PS51296">
    <property type="entry name" value="RIESKE"/>
    <property type="match status" value="1"/>
</dbReference>
<dbReference type="SUPFAM" id="SSF50022">
    <property type="entry name" value="ISP domain"/>
    <property type="match status" value="1"/>
</dbReference>
<evidence type="ECO:0000256" key="2">
    <source>
        <dbReference type="ARBA" id="ARBA00022723"/>
    </source>
</evidence>
<dbReference type="InterPro" id="IPR036922">
    <property type="entry name" value="Rieske_2Fe-2S_sf"/>
</dbReference>
<evidence type="ECO:0000256" key="1">
    <source>
        <dbReference type="ARBA" id="ARBA00022714"/>
    </source>
</evidence>
<gene>
    <name evidence="7" type="ORF">EHQ30_13245</name>
</gene>
<dbReference type="Proteomes" id="UP000297891">
    <property type="component" value="Unassembled WGS sequence"/>
</dbReference>
<dbReference type="InterPro" id="IPR050584">
    <property type="entry name" value="Cholesterol_7-desaturase"/>
</dbReference>
<accession>A0A2M9XWZ2</accession>
<keyword evidence="2" id="KW-0479">Metal-binding</keyword>
<evidence type="ECO:0000256" key="3">
    <source>
        <dbReference type="ARBA" id="ARBA00023002"/>
    </source>
</evidence>
<feature type="domain" description="Rieske" evidence="6">
    <location>
        <begin position="6"/>
        <end position="102"/>
    </location>
</feature>
<evidence type="ECO:0000313" key="8">
    <source>
        <dbReference type="Proteomes" id="UP000297891"/>
    </source>
</evidence>
<dbReference type="PANTHER" id="PTHR21266">
    <property type="entry name" value="IRON-SULFUR DOMAIN CONTAINING PROTEIN"/>
    <property type="match status" value="1"/>
</dbReference>
<keyword evidence="4" id="KW-0408">Iron</keyword>
<dbReference type="InterPro" id="IPR017941">
    <property type="entry name" value="Rieske_2Fe-2S"/>
</dbReference>